<dbReference type="PANTHER" id="PTHR10067:SF6">
    <property type="entry name" value="PHOSPHATIDYLSERINE DECARBOXYLASE PROENZYME, MITOCHONDRIAL"/>
    <property type="match status" value="1"/>
</dbReference>
<dbReference type="NCBIfam" id="TIGR00163">
    <property type="entry name" value="PS_decarb"/>
    <property type="match status" value="1"/>
</dbReference>
<keyword evidence="10" id="KW-1208">Phospholipid metabolism</keyword>
<comment type="caution">
    <text evidence="13">The sequence shown here is derived from an EMBL/GenBank/DDBJ whole genome shotgun (WGS) entry which is preliminary data.</text>
</comment>
<proteinExistence type="predicted"/>
<keyword evidence="5" id="KW-0210">Decarboxylase</keyword>
<keyword evidence="11" id="KW-0670">Pyruvate</keyword>
<dbReference type="PANTHER" id="PTHR10067">
    <property type="entry name" value="PHOSPHATIDYLSERINE DECARBOXYLASE"/>
    <property type="match status" value="1"/>
</dbReference>
<dbReference type="EMBL" id="LGUE01000001">
    <property type="protein sequence ID" value="KON92594.1"/>
    <property type="molecule type" value="Genomic_DNA"/>
</dbReference>
<dbReference type="PATRIC" id="fig|189381.12.peg.439"/>
<evidence type="ECO:0000256" key="5">
    <source>
        <dbReference type="ARBA" id="ARBA00022793"/>
    </source>
</evidence>
<dbReference type="InterPro" id="IPR033177">
    <property type="entry name" value="PSD-B"/>
</dbReference>
<evidence type="ECO:0000313" key="14">
    <source>
        <dbReference type="Proteomes" id="UP000037405"/>
    </source>
</evidence>
<dbReference type="RefSeq" id="WP_053427737.1">
    <property type="nucleotide sequence ID" value="NZ_LGUE01000001.1"/>
</dbReference>
<reference evidence="14" key="1">
    <citation type="submission" date="2015-07" db="EMBL/GenBank/DDBJ databases">
        <title>Fjat-14235 jcm11544.</title>
        <authorList>
            <person name="Liu B."/>
            <person name="Wang J."/>
            <person name="Zhu Y."/>
            <person name="Liu G."/>
            <person name="Chen Q."/>
            <person name="Chen Z."/>
            <person name="Lan J."/>
            <person name="Che J."/>
            <person name="Ge C."/>
            <person name="Shi H."/>
            <person name="Pan Z."/>
            <person name="Liu X."/>
        </authorList>
    </citation>
    <scope>NUCLEOTIDE SEQUENCE [LARGE SCALE GENOMIC DNA]</scope>
    <source>
        <strain evidence="14">JCM 11544</strain>
    </source>
</reference>
<keyword evidence="4" id="KW-0444">Lipid biosynthesis</keyword>
<name>A0A0M0GRX9_9BACI</name>
<evidence type="ECO:0000256" key="7">
    <source>
        <dbReference type="ARBA" id="ARBA00023145"/>
    </source>
</evidence>
<sequence>MKQSLYRLCIELTNKKWSSFLLRRFVQSKASRKLIPSFAKTYGINTEEMEKSIELYPSLHEFFIRRLKPGARTIQAGEAAVVSPVDGVMAETGVITDQLEVTVKGKLYSILDMLGSDEKAAPYMGGSFAVFYLSPANYHRIHSPANGEVIGRWELGKHSYPVNELGLRYGKETLSKNYRSITELRHPGGRMAVVKVGAMFVNSVDYVVDRNEWIQGEEVAYFSFGSTVILLFEKGRFSFAGDTAPREVQVGEKLGSFMSK</sequence>
<dbReference type="EC" id="4.1.1.65" evidence="3"/>
<evidence type="ECO:0000256" key="2">
    <source>
        <dbReference type="ARBA" id="ARBA00005189"/>
    </source>
</evidence>
<evidence type="ECO:0000256" key="6">
    <source>
        <dbReference type="ARBA" id="ARBA00023098"/>
    </source>
</evidence>
<dbReference type="GO" id="GO:0004609">
    <property type="term" value="F:phosphatidylserine decarboxylase activity"/>
    <property type="evidence" value="ECO:0007669"/>
    <property type="project" value="UniProtKB-EC"/>
</dbReference>
<dbReference type="Pfam" id="PF02666">
    <property type="entry name" value="PS_Dcarbxylase"/>
    <property type="match status" value="1"/>
</dbReference>
<evidence type="ECO:0000256" key="4">
    <source>
        <dbReference type="ARBA" id="ARBA00022516"/>
    </source>
</evidence>
<keyword evidence="9" id="KW-0456">Lyase</keyword>
<evidence type="ECO:0000256" key="9">
    <source>
        <dbReference type="ARBA" id="ARBA00023239"/>
    </source>
</evidence>
<comment type="pathway">
    <text evidence="12">Phospholipid metabolism; phosphatidylethanolamine biosynthesis.</text>
</comment>
<evidence type="ECO:0000256" key="3">
    <source>
        <dbReference type="ARBA" id="ARBA00012243"/>
    </source>
</evidence>
<evidence type="ECO:0000256" key="8">
    <source>
        <dbReference type="ARBA" id="ARBA00023209"/>
    </source>
</evidence>
<gene>
    <name evidence="13" type="ORF">AF331_01785</name>
</gene>
<accession>A0A0M0GRX9</accession>
<comment type="pathway">
    <text evidence="2">Lipid metabolism.</text>
</comment>
<dbReference type="STRING" id="189381.GCA_900166615_03952"/>
<dbReference type="NCBIfam" id="NF002853">
    <property type="entry name" value="PRK03140.1"/>
    <property type="match status" value="1"/>
</dbReference>
<protein>
    <recommendedName>
        <fullName evidence="3">phosphatidylserine decarboxylase</fullName>
        <ecNumber evidence="3">4.1.1.65</ecNumber>
    </recommendedName>
</protein>
<evidence type="ECO:0000256" key="11">
    <source>
        <dbReference type="ARBA" id="ARBA00023317"/>
    </source>
</evidence>
<dbReference type="Proteomes" id="UP000037405">
    <property type="component" value="Unassembled WGS sequence"/>
</dbReference>
<comment type="cofactor">
    <cofactor evidence="1">
        <name>pyruvate</name>
        <dbReference type="ChEBI" id="CHEBI:15361"/>
    </cofactor>
</comment>
<keyword evidence="6" id="KW-0443">Lipid metabolism</keyword>
<dbReference type="GO" id="GO:0006646">
    <property type="term" value="P:phosphatidylethanolamine biosynthetic process"/>
    <property type="evidence" value="ECO:0007669"/>
    <property type="project" value="UniProtKB-UniPathway"/>
</dbReference>
<organism evidence="13 14">
    <name type="scientific">Rossellomorea marisflavi</name>
    <dbReference type="NCBI Taxonomy" id="189381"/>
    <lineage>
        <taxon>Bacteria</taxon>
        <taxon>Bacillati</taxon>
        <taxon>Bacillota</taxon>
        <taxon>Bacilli</taxon>
        <taxon>Bacillales</taxon>
        <taxon>Bacillaceae</taxon>
        <taxon>Rossellomorea</taxon>
    </lineage>
</organism>
<dbReference type="AlphaFoldDB" id="A0A0M0GRX9"/>
<keyword evidence="8" id="KW-0594">Phospholipid biosynthesis</keyword>
<dbReference type="InterPro" id="IPR003817">
    <property type="entry name" value="PS_Dcarbxylase"/>
</dbReference>
<evidence type="ECO:0000256" key="10">
    <source>
        <dbReference type="ARBA" id="ARBA00023264"/>
    </source>
</evidence>
<keyword evidence="14" id="KW-1185">Reference proteome</keyword>
<keyword evidence="7" id="KW-0865">Zymogen</keyword>
<evidence type="ECO:0000256" key="12">
    <source>
        <dbReference type="ARBA" id="ARBA00024326"/>
    </source>
</evidence>
<evidence type="ECO:0000256" key="1">
    <source>
        <dbReference type="ARBA" id="ARBA00001928"/>
    </source>
</evidence>
<evidence type="ECO:0000313" key="13">
    <source>
        <dbReference type="EMBL" id="KON92594.1"/>
    </source>
</evidence>
<dbReference type="OrthoDB" id="9802030at2"/>
<dbReference type="UniPathway" id="UPA00558"/>